<evidence type="ECO:0000313" key="7">
    <source>
        <dbReference type="EMBL" id="SVE40769.1"/>
    </source>
</evidence>
<dbReference type="AlphaFoldDB" id="A0A383D908"/>
<protein>
    <recommendedName>
        <fullName evidence="6">TauD/TfdA-like domain-containing protein</fullName>
    </recommendedName>
</protein>
<keyword evidence="3" id="KW-0223">Dioxygenase</keyword>
<name>A0A383D908_9ZZZZ</name>
<accession>A0A383D908</accession>
<dbReference type="Gene3D" id="3.60.130.10">
    <property type="entry name" value="Clavaminate synthase-like"/>
    <property type="match status" value="1"/>
</dbReference>
<feature type="non-terminal residue" evidence="7">
    <location>
        <position position="133"/>
    </location>
</feature>
<dbReference type="InterPro" id="IPR003819">
    <property type="entry name" value="TauD/TfdA-like"/>
</dbReference>
<evidence type="ECO:0000256" key="2">
    <source>
        <dbReference type="ARBA" id="ARBA00022723"/>
    </source>
</evidence>
<dbReference type="Pfam" id="PF02668">
    <property type="entry name" value="TauD"/>
    <property type="match status" value="1"/>
</dbReference>
<reference evidence="7" key="1">
    <citation type="submission" date="2018-05" db="EMBL/GenBank/DDBJ databases">
        <authorList>
            <person name="Lanie J.A."/>
            <person name="Ng W.-L."/>
            <person name="Kazmierczak K.M."/>
            <person name="Andrzejewski T.M."/>
            <person name="Davidsen T.M."/>
            <person name="Wayne K.J."/>
            <person name="Tettelin H."/>
            <person name="Glass J.I."/>
            <person name="Rusch D."/>
            <person name="Podicherti R."/>
            <person name="Tsui H.-C.T."/>
            <person name="Winkler M.E."/>
        </authorList>
    </citation>
    <scope>NUCLEOTIDE SEQUENCE</scope>
</reference>
<dbReference type="GO" id="GO:0051213">
    <property type="term" value="F:dioxygenase activity"/>
    <property type="evidence" value="ECO:0007669"/>
    <property type="project" value="UniProtKB-KW"/>
</dbReference>
<evidence type="ECO:0000256" key="5">
    <source>
        <dbReference type="ARBA" id="ARBA00023004"/>
    </source>
</evidence>
<keyword evidence="4" id="KW-0560">Oxidoreductase</keyword>
<sequence>MSTINIEPLHKDFGAQITGIDLCHSLSEAQIGDIRAAVDAHSLLVLPKQKLNDDKQLALTRRLGEPEVNHLRLGRDGVVDYFGTIGNVQQDGTVLGNDHKHTKFLMGNNMWHTDSSFRQVPTLVSMNYVYEVP</sequence>
<comment type="similarity">
    <text evidence="1">Belongs to the TfdA dioxygenase family.</text>
</comment>
<gene>
    <name evidence="7" type="ORF">METZ01_LOCUS493623</name>
</gene>
<keyword evidence="2" id="KW-0479">Metal-binding</keyword>
<evidence type="ECO:0000256" key="3">
    <source>
        <dbReference type="ARBA" id="ARBA00022964"/>
    </source>
</evidence>
<keyword evidence="5" id="KW-0408">Iron</keyword>
<dbReference type="GO" id="GO:0046872">
    <property type="term" value="F:metal ion binding"/>
    <property type="evidence" value="ECO:0007669"/>
    <property type="project" value="UniProtKB-KW"/>
</dbReference>
<evidence type="ECO:0000256" key="1">
    <source>
        <dbReference type="ARBA" id="ARBA00005896"/>
    </source>
</evidence>
<feature type="domain" description="TauD/TfdA-like" evidence="6">
    <location>
        <begin position="6"/>
        <end position="128"/>
    </location>
</feature>
<dbReference type="PANTHER" id="PTHR43779">
    <property type="entry name" value="DIOXYGENASE RV0097-RELATED"/>
    <property type="match status" value="1"/>
</dbReference>
<evidence type="ECO:0000256" key="4">
    <source>
        <dbReference type="ARBA" id="ARBA00023002"/>
    </source>
</evidence>
<dbReference type="PANTHER" id="PTHR43779:SF3">
    <property type="entry name" value="(3R)-3-[(CARBOXYMETHYL)AMINO]FATTY ACID OXYGENASE_DECARBOXYLASE"/>
    <property type="match status" value="1"/>
</dbReference>
<dbReference type="InterPro" id="IPR042098">
    <property type="entry name" value="TauD-like_sf"/>
</dbReference>
<evidence type="ECO:0000259" key="6">
    <source>
        <dbReference type="Pfam" id="PF02668"/>
    </source>
</evidence>
<organism evidence="7">
    <name type="scientific">marine metagenome</name>
    <dbReference type="NCBI Taxonomy" id="408172"/>
    <lineage>
        <taxon>unclassified sequences</taxon>
        <taxon>metagenomes</taxon>
        <taxon>ecological metagenomes</taxon>
    </lineage>
</organism>
<proteinExistence type="inferred from homology"/>
<dbReference type="EMBL" id="UINC01215191">
    <property type="protein sequence ID" value="SVE40769.1"/>
    <property type="molecule type" value="Genomic_DNA"/>
</dbReference>
<dbReference type="InterPro" id="IPR051178">
    <property type="entry name" value="TfdA_dioxygenase"/>
</dbReference>
<dbReference type="SUPFAM" id="SSF51197">
    <property type="entry name" value="Clavaminate synthase-like"/>
    <property type="match status" value="1"/>
</dbReference>